<keyword evidence="1" id="KW-0732">Signal</keyword>
<dbReference type="Pfam" id="PF06534">
    <property type="entry name" value="RGM_C"/>
    <property type="match status" value="1"/>
</dbReference>
<accession>A0AA35U258</accession>
<feature type="chain" id="PRO_5041311730" description="Repulsive guidance molecule C-terminal domain-containing protein" evidence="1">
    <location>
        <begin position="21"/>
        <end position="451"/>
    </location>
</feature>
<keyword evidence="4" id="KW-1185">Reference proteome</keyword>
<dbReference type="InterPro" id="IPR009496">
    <property type="entry name" value="RGM_C"/>
</dbReference>
<dbReference type="PANTHER" id="PTHR31428:SF6">
    <property type="entry name" value="REPULSIVE GUIDANCE MOLECULE B HOMOLOG DRAG-1"/>
    <property type="match status" value="1"/>
</dbReference>
<organism evidence="3 4">
    <name type="scientific">Geodia barretti</name>
    <name type="common">Barrett's horny sponge</name>
    <dbReference type="NCBI Taxonomy" id="519541"/>
    <lineage>
        <taxon>Eukaryota</taxon>
        <taxon>Metazoa</taxon>
        <taxon>Porifera</taxon>
        <taxon>Demospongiae</taxon>
        <taxon>Heteroscleromorpha</taxon>
        <taxon>Tetractinellida</taxon>
        <taxon>Astrophorina</taxon>
        <taxon>Geodiidae</taxon>
        <taxon>Geodia</taxon>
    </lineage>
</organism>
<dbReference type="GO" id="GO:0005886">
    <property type="term" value="C:plasma membrane"/>
    <property type="evidence" value="ECO:0007669"/>
    <property type="project" value="TreeGrafter"/>
</dbReference>
<reference evidence="3" key="1">
    <citation type="submission" date="2023-03" db="EMBL/GenBank/DDBJ databases">
        <authorList>
            <person name="Steffen K."/>
            <person name="Cardenas P."/>
        </authorList>
    </citation>
    <scope>NUCLEOTIDE SEQUENCE</scope>
</reference>
<protein>
    <recommendedName>
        <fullName evidence="2">Repulsive guidance molecule C-terminal domain-containing protein</fullName>
    </recommendedName>
</protein>
<evidence type="ECO:0000313" key="4">
    <source>
        <dbReference type="Proteomes" id="UP001174909"/>
    </source>
</evidence>
<evidence type="ECO:0000313" key="3">
    <source>
        <dbReference type="EMBL" id="CAI8057337.1"/>
    </source>
</evidence>
<dbReference type="PANTHER" id="PTHR31428">
    <property type="entry name" value="RGM DOMAIN FAMILY MEMBER DRAG-1"/>
    <property type="match status" value="1"/>
</dbReference>
<dbReference type="Proteomes" id="UP001174909">
    <property type="component" value="Unassembled WGS sequence"/>
</dbReference>
<evidence type="ECO:0000256" key="1">
    <source>
        <dbReference type="SAM" id="SignalP"/>
    </source>
</evidence>
<name>A0AA35U258_GEOBA</name>
<proteinExistence type="predicted"/>
<feature type="signal peptide" evidence="1">
    <location>
        <begin position="1"/>
        <end position="20"/>
    </location>
</feature>
<gene>
    <name evidence="3" type="ORF">GBAR_LOCUS31249</name>
</gene>
<dbReference type="GO" id="GO:0015026">
    <property type="term" value="F:coreceptor activity"/>
    <property type="evidence" value="ECO:0007669"/>
    <property type="project" value="TreeGrafter"/>
</dbReference>
<sequence length="451" mass="48981">MSLAGVYFILFLAVLAGVHSESWTEETCDSKYEECEDLMSAPDPLDEEERCYRYNQTIRCFDVYFEENCIGQALLATFARNRTIKTKYCPDCSSEPLGDCIGSFFTPVSTPSPSVTTPPPGCSYSPPLHLFPPFTSPPLPELGSPSLSHLPLSTECSLPTHETHYKQHCSIFSLSHLRPFSDRSLPLQTCVLYGSVYLIKHKNMSVSVSGAFKTGTVGYYTDITEVNVTLHGCSPGSSFNYRATVTELPQPLPSPGVHVSVNKTVATISAPGINATIIIHQMEGHLSVSLQVPEPLTRPNEVTGLCSEGCSQGFLVEDSDLSLPGYTCPGNRAGASIMCLRLGLSVPPVGRVTYSQLCLYDILMTHDVVNLLSLYSVLDEDVRLLPDVTEIIIIPTDPTPETTASSEKPQAVSSVVIMPPTDEGLASQSVSSAHPFFSLTLLSLLLSLFIR</sequence>
<dbReference type="InterPro" id="IPR040287">
    <property type="entry name" value="RGM"/>
</dbReference>
<evidence type="ECO:0000259" key="2">
    <source>
        <dbReference type="Pfam" id="PF06534"/>
    </source>
</evidence>
<feature type="domain" description="Repulsive guidance molecule C-terminal" evidence="2">
    <location>
        <begin position="167"/>
        <end position="378"/>
    </location>
</feature>
<dbReference type="AlphaFoldDB" id="A0AA35U258"/>
<dbReference type="Gene3D" id="3.40.1000.10">
    <property type="entry name" value="Mog1/PsbP, alpha/beta/alpha sandwich"/>
    <property type="match status" value="1"/>
</dbReference>
<comment type="caution">
    <text evidence="3">The sequence shown here is derived from an EMBL/GenBank/DDBJ whole genome shotgun (WGS) entry which is preliminary data.</text>
</comment>
<dbReference type="EMBL" id="CASHTH010004437">
    <property type="protein sequence ID" value="CAI8057337.1"/>
    <property type="molecule type" value="Genomic_DNA"/>
</dbReference>